<protein>
    <submittedName>
        <fullName evidence="2">Uncharacterized protein</fullName>
    </submittedName>
</protein>
<evidence type="ECO:0000313" key="3">
    <source>
        <dbReference type="Proteomes" id="UP000722485"/>
    </source>
</evidence>
<dbReference type="AlphaFoldDB" id="A0A9P5H3G1"/>
<accession>A0A9P5H3G1</accession>
<evidence type="ECO:0000256" key="1">
    <source>
        <dbReference type="SAM" id="MobiDB-lite"/>
    </source>
</evidence>
<comment type="caution">
    <text evidence="2">The sequence shown here is derived from an EMBL/GenBank/DDBJ whole genome shotgun (WGS) entry which is preliminary data.</text>
</comment>
<proteinExistence type="predicted"/>
<feature type="region of interest" description="Disordered" evidence="1">
    <location>
        <begin position="34"/>
        <end position="102"/>
    </location>
</feature>
<organism evidence="2 3">
    <name type="scientific">Cylindrodendrum hubeiense</name>
    <dbReference type="NCBI Taxonomy" id="595255"/>
    <lineage>
        <taxon>Eukaryota</taxon>
        <taxon>Fungi</taxon>
        <taxon>Dikarya</taxon>
        <taxon>Ascomycota</taxon>
        <taxon>Pezizomycotina</taxon>
        <taxon>Sordariomycetes</taxon>
        <taxon>Hypocreomycetidae</taxon>
        <taxon>Hypocreales</taxon>
        <taxon>Nectriaceae</taxon>
        <taxon>Cylindrodendrum</taxon>
    </lineage>
</organism>
<dbReference type="Proteomes" id="UP000722485">
    <property type="component" value="Unassembled WGS sequence"/>
</dbReference>
<feature type="compositionally biased region" description="Polar residues" evidence="1">
    <location>
        <begin position="74"/>
        <end position="83"/>
    </location>
</feature>
<keyword evidence="3" id="KW-1185">Reference proteome</keyword>
<dbReference type="EMBL" id="JAANBB010000460">
    <property type="protein sequence ID" value="KAF7542297.1"/>
    <property type="molecule type" value="Genomic_DNA"/>
</dbReference>
<reference evidence="2" key="1">
    <citation type="submission" date="2020-03" db="EMBL/GenBank/DDBJ databases">
        <title>Draft Genome Sequence of Cylindrodendrum hubeiense.</title>
        <authorList>
            <person name="Buettner E."/>
            <person name="Kellner H."/>
        </authorList>
    </citation>
    <scope>NUCLEOTIDE SEQUENCE</scope>
    <source>
        <strain evidence="2">IHI 201604</strain>
    </source>
</reference>
<gene>
    <name evidence="2" type="ORF">G7Z17_g11692</name>
</gene>
<name>A0A9P5H3G1_9HYPO</name>
<evidence type="ECO:0000313" key="2">
    <source>
        <dbReference type="EMBL" id="KAF7542297.1"/>
    </source>
</evidence>
<sequence length="127" mass="13552">MAQNASLSHACSHEVQQQVQQVQQLQQRLQHRLPGWGRGASSDAANPTEGTGVGFGFGFGTASPAQGLGPLAPSTRSPSSYHLSLTDARMRRPGNTPGWKASLGRMDEAWSLAPDTIPRETGSRNMI</sequence>